<dbReference type="AlphaFoldDB" id="A0A644YM74"/>
<gene>
    <name evidence="1" type="ORF">SDC9_73714</name>
</gene>
<protein>
    <submittedName>
        <fullName evidence="1">Uncharacterized protein</fullName>
    </submittedName>
</protein>
<organism evidence="1">
    <name type="scientific">bioreactor metagenome</name>
    <dbReference type="NCBI Taxonomy" id="1076179"/>
    <lineage>
        <taxon>unclassified sequences</taxon>
        <taxon>metagenomes</taxon>
        <taxon>ecological metagenomes</taxon>
    </lineage>
</organism>
<sequence>MLKGAWVVNPNNGAKEYYKNHCYTSTSKELFQKGIKIEPYAGWNRYILNEEMI</sequence>
<proteinExistence type="predicted"/>
<comment type="caution">
    <text evidence="1">The sequence shown here is derived from an EMBL/GenBank/DDBJ whole genome shotgun (WGS) entry which is preliminary data.</text>
</comment>
<evidence type="ECO:0000313" key="1">
    <source>
        <dbReference type="EMBL" id="MPM27204.1"/>
    </source>
</evidence>
<name>A0A644YM74_9ZZZZ</name>
<reference evidence="1" key="1">
    <citation type="submission" date="2019-08" db="EMBL/GenBank/DDBJ databases">
        <authorList>
            <person name="Kucharzyk K."/>
            <person name="Murdoch R.W."/>
            <person name="Higgins S."/>
            <person name="Loffler F."/>
        </authorList>
    </citation>
    <scope>NUCLEOTIDE SEQUENCE</scope>
</reference>
<dbReference type="EMBL" id="VSSQ01004932">
    <property type="protein sequence ID" value="MPM27204.1"/>
    <property type="molecule type" value="Genomic_DNA"/>
</dbReference>
<accession>A0A644YM74</accession>